<evidence type="ECO:0000313" key="4">
    <source>
        <dbReference type="Proteomes" id="UP001187734"/>
    </source>
</evidence>
<feature type="compositionally biased region" description="Low complexity" evidence="1">
    <location>
        <begin position="118"/>
        <end position="132"/>
    </location>
</feature>
<dbReference type="Proteomes" id="UP001187734">
    <property type="component" value="Unassembled WGS sequence"/>
</dbReference>
<proteinExistence type="predicted"/>
<protein>
    <recommendedName>
        <fullName evidence="5">LysM domain-containing protein</fullName>
    </recommendedName>
</protein>
<evidence type="ECO:0000313" key="3">
    <source>
        <dbReference type="EMBL" id="SPJ90335.1"/>
    </source>
</evidence>
<feature type="region of interest" description="Disordered" evidence="1">
    <location>
        <begin position="274"/>
        <end position="297"/>
    </location>
</feature>
<feature type="compositionally biased region" description="Low complexity" evidence="1">
    <location>
        <begin position="360"/>
        <end position="388"/>
    </location>
</feature>
<accession>A0AAE8SPM0</accession>
<dbReference type="AlphaFoldDB" id="A0AAE8SPM0"/>
<feature type="compositionally biased region" description="Basic and acidic residues" evidence="1">
    <location>
        <begin position="275"/>
        <end position="287"/>
    </location>
</feature>
<organism evidence="3 4">
    <name type="scientific">Fusarium torulosum</name>
    <dbReference type="NCBI Taxonomy" id="33205"/>
    <lineage>
        <taxon>Eukaryota</taxon>
        <taxon>Fungi</taxon>
        <taxon>Dikarya</taxon>
        <taxon>Ascomycota</taxon>
        <taxon>Pezizomycotina</taxon>
        <taxon>Sordariomycetes</taxon>
        <taxon>Hypocreomycetidae</taxon>
        <taxon>Hypocreales</taxon>
        <taxon>Nectriaceae</taxon>
        <taxon>Fusarium</taxon>
    </lineage>
</organism>
<reference evidence="3" key="1">
    <citation type="submission" date="2018-03" db="EMBL/GenBank/DDBJ databases">
        <authorList>
            <person name="Guldener U."/>
        </authorList>
    </citation>
    <scope>NUCLEOTIDE SEQUENCE</scope>
</reference>
<keyword evidence="2" id="KW-0732">Signal</keyword>
<feature type="compositionally biased region" description="Polar residues" evidence="1">
    <location>
        <begin position="226"/>
        <end position="251"/>
    </location>
</feature>
<keyword evidence="4" id="KW-1185">Reference proteome</keyword>
<feature type="region of interest" description="Disordered" evidence="1">
    <location>
        <begin position="310"/>
        <end position="448"/>
    </location>
</feature>
<feature type="compositionally biased region" description="Low complexity" evidence="1">
    <location>
        <begin position="183"/>
        <end position="196"/>
    </location>
</feature>
<feature type="compositionally biased region" description="Polar residues" evidence="1">
    <location>
        <begin position="396"/>
        <end position="414"/>
    </location>
</feature>
<feature type="compositionally biased region" description="Low complexity" evidence="1">
    <location>
        <begin position="415"/>
        <end position="434"/>
    </location>
</feature>
<gene>
    <name evidence="3" type="ORF">FTOL_13216</name>
</gene>
<evidence type="ECO:0000256" key="2">
    <source>
        <dbReference type="SAM" id="SignalP"/>
    </source>
</evidence>
<sequence>MKPILAFLLTPLAYATCDYPSGIGTWQPKAGQTFGLVMRELGITAQVIEALNPSIDIDDIYPEIPYNVTIKPPLSGEWIDGCPPSLTIKDTKDTTPIDSTIEQPETPGVDEYDRRSTRTISTTVDTRTIATTIHGFAPPSPSTSADTRSTDAPYQPYQPYPDRKESDTRFQALPSTGPRIDGTSSAASKPTAPSLSGNGEHSLGDSKNSDVSTAPEATPSVDVPESPTTLAENSEVNPSSARRNTFASSAATHDEVTGVSTLTDLTATTILAETAHSHSEDEKDRATATEVSTSVPSSITDATKVETVLSSTSSAACTLPETDYSHDTKTEKLSGNSLTEEQPVSSEDFSARGPSGGASTGPTTTLTTDGAITTSTVSQSQFSDSSTRTFKHATSAEDTSTTPKSTNTEAASDQTIASTHTPSTHTAPTKPTTTQVDIPSHTVSTDQAGKEIKSALTKTETTLVTSPSKAASETTSMADSYSREAARLATCLYDPNLIGLGQTDGDTVSNIIDSACTYSLFDGLMKAGDKCIKLEIKDGSKIDYLFEICPKEDCPGGGQNMKQPFGKDGPSCKYIFFQKIWRWCNEINHHGNGGWFDAGCLTYNLEIG</sequence>
<evidence type="ECO:0008006" key="5">
    <source>
        <dbReference type="Google" id="ProtNLM"/>
    </source>
</evidence>
<feature type="compositionally biased region" description="Polar residues" evidence="1">
    <location>
        <begin position="142"/>
        <end position="152"/>
    </location>
</feature>
<feature type="signal peptide" evidence="2">
    <location>
        <begin position="1"/>
        <end position="15"/>
    </location>
</feature>
<evidence type="ECO:0000256" key="1">
    <source>
        <dbReference type="SAM" id="MobiDB-lite"/>
    </source>
</evidence>
<comment type="caution">
    <text evidence="3">The sequence shown here is derived from an EMBL/GenBank/DDBJ whole genome shotgun (WGS) entry which is preliminary data.</text>
</comment>
<feature type="region of interest" description="Disordered" evidence="1">
    <location>
        <begin position="87"/>
        <end position="252"/>
    </location>
</feature>
<feature type="chain" id="PRO_5042084938" description="LysM domain-containing protein" evidence="2">
    <location>
        <begin position="16"/>
        <end position="608"/>
    </location>
</feature>
<dbReference type="EMBL" id="ONZP01000727">
    <property type="protein sequence ID" value="SPJ90335.1"/>
    <property type="molecule type" value="Genomic_DNA"/>
</dbReference>
<feature type="compositionally biased region" description="Polar residues" evidence="1">
    <location>
        <begin position="435"/>
        <end position="447"/>
    </location>
</feature>
<feature type="compositionally biased region" description="Basic and acidic residues" evidence="1">
    <location>
        <begin position="323"/>
        <end position="332"/>
    </location>
</feature>
<feature type="compositionally biased region" description="Polar residues" evidence="1">
    <location>
        <begin position="333"/>
        <end position="348"/>
    </location>
</feature>
<name>A0AAE8SPM0_9HYPO</name>